<dbReference type="InterPro" id="IPR039650">
    <property type="entry name" value="HdrA-like"/>
</dbReference>
<keyword evidence="3" id="KW-0408">Iron</keyword>
<dbReference type="Pfam" id="PF12831">
    <property type="entry name" value="FAD_oxidored"/>
    <property type="match status" value="1"/>
</dbReference>
<evidence type="ECO:0000256" key="5">
    <source>
        <dbReference type="SAM" id="MobiDB-lite"/>
    </source>
</evidence>
<feature type="region of interest" description="Disordered" evidence="5">
    <location>
        <begin position="77"/>
        <end position="96"/>
    </location>
</feature>
<evidence type="ECO:0000313" key="7">
    <source>
        <dbReference type="Proteomes" id="UP000263642"/>
    </source>
</evidence>
<proteinExistence type="predicted"/>
<dbReference type="GO" id="GO:0016491">
    <property type="term" value="F:oxidoreductase activity"/>
    <property type="evidence" value="ECO:0007669"/>
    <property type="project" value="UniProtKB-KW"/>
</dbReference>
<evidence type="ECO:0000256" key="2">
    <source>
        <dbReference type="ARBA" id="ARBA00023002"/>
    </source>
</evidence>
<dbReference type="PANTHER" id="PTHR43498:SF1">
    <property type="entry name" value="COB--COM HETERODISULFIDE REDUCTASE IRON-SULFUR SUBUNIT A"/>
    <property type="match status" value="1"/>
</dbReference>
<dbReference type="Proteomes" id="UP000263642">
    <property type="component" value="Unassembled WGS sequence"/>
</dbReference>
<gene>
    <name evidence="6" type="ORF">DIT97_07920</name>
</gene>
<feature type="non-terminal residue" evidence="6">
    <location>
        <position position="1"/>
    </location>
</feature>
<evidence type="ECO:0000256" key="1">
    <source>
        <dbReference type="ARBA" id="ARBA00022723"/>
    </source>
</evidence>
<evidence type="ECO:0000256" key="4">
    <source>
        <dbReference type="ARBA" id="ARBA00023014"/>
    </source>
</evidence>
<reference evidence="6 7" key="1">
    <citation type="journal article" date="2018" name="Nat. Biotechnol.">
        <title>A standardized bacterial taxonomy based on genome phylogeny substantially revises the tree of life.</title>
        <authorList>
            <person name="Parks D.H."/>
            <person name="Chuvochina M."/>
            <person name="Waite D.W."/>
            <person name="Rinke C."/>
            <person name="Skarshewski A."/>
            <person name="Chaumeil P.A."/>
            <person name="Hugenholtz P."/>
        </authorList>
    </citation>
    <scope>NUCLEOTIDE SEQUENCE [LARGE SCALE GENOMIC DNA]</scope>
    <source>
        <strain evidence="6">UBA9375</strain>
    </source>
</reference>
<sequence>RPYEIPYRIMVPQTIDGLLVPVAASTTHVAFSSIRMEPTWMALGQAASVAAHLAIQQQCAPRTIPIHELQQQLASEGQILKHQPELNHASTREPQS</sequence>
<dbReference type="GO" id="GO:0051536">
    <property type="term" value="F:iron-sulfur cluster binding"/>
    <property type="evidence" value="ECO:0007669"/>
    <property type="project" value="UniProtKB-KW"/>
</dbReference>
<accession>A0A3D3R2F0</accession>
<keyword evidence="2" id="KW-0560">Oxidoreductase</keyword>
<evidence type="ECO:0000313" key="6">
    <source>
        <dbReference type="EMBL" id="HCO22975.1"/>
    </source>
</evidence>
<dbReference type="AlphaFoldDB" id="A0A3D3R2F0"/>
<protein>
    <submittedName>
        <fullName evidence="6">FAD-dependent oxidoreductase</fullName>
    </submittedName>
</protein>
<keyword evidence="4" id="KW-0411">Iron-sulfur</keyword>
<dbReference type="EMBL" id="DQAY01000048">
    <property type="protein sequence ID" value="HCO22975.1"/>
    <property type="molecule type" value="Genomic_DNA"/>
</dbReference>
<name>A0A3D3R2F0_9PLAN</name>
<comment type="caution">
    <text evidence="6">The sequence shown here is derived from an EMBL/GenBank/DDBJ whole genome shotgun (WGS) entry which is preliminary data.</text>
</comment>
<keyword evidence="1" id="KW-0479">Metal-binding</keyword>
<organism evidence="6 7">
    <name type="scientific">Gimesia maris</name>
    <dbReference type="NCBI Taxonomy" id="122"/>
    <lineage>
        <taxon>Bacteria</taxon>
        <taxon>Pseudomonadati</taxon>
        <taxon>Planctomycetota</taxon>
        <taxon>Planctomycetia</taxon>
        <taxon>Planctomycetales</taxon>
        <taxon>Planctomycetaceae</taxon>
        <taxon>Gimesia</taxon>
    </lineage>
</organism>
<evidence type="ECO:0000256" key="3">
    <source>
        <dbReference type="ARBA" id="ARBA00023004"/>
    </source>
</evidence>
<dbReference type="GO" id="GO:0046872">
    <property type="term" value="F:metal ion binding"/>
    <property type="evidence" value="ECO:0007669"/>
    <property type="project" value="UniProtKB-KW"/>
</dbReference>
<dbReference type="PANTHER" id="PTHR43498">
    <property type="entry name" value="FERREDOXIN:COB-COM HETERODISULFIDE REDUCTASE SUBUNIT A"/>
    <property type="match status" value="1"/>
</dbReference>